<dbReference type="SUPFAM" id="SSF48452">
    <property type="entry name" value="TPR-like"/>
    <property type="match status" value="2"/>
</dbReference>
<feature type="signal peptide" evidence="4">
    <location>
        <begin position="1"/>
        <end position="21"/>
    </location>
</feature>
<organism evidence="5 6">
    <name type="scientific">Saonia flava</name>
    <dbReference type="NCBI Taxonomy" id="523696"/>
    <lineage>
        <taxon>Bacteria</taxon>
        <taxon>Pseudomonadati</taxon>
        <taxon>Bacteroidota</taxon>
        <taxon>Flavobacteriia</taxon>
        <taxon>Flavobacteriales</taxon>
        <taxon>Flavobacteriaceae</taxon>
        <taxon>Saonia</taxon>
    </lineage>
</organism>
<dbReference type="PROSITE" id="PS50005">
    <property type="entry name" value="TPR"/>
    <property type="match status" value="2"/>
</dbReference>
<dbReference type="Pfam" id="PF13181">
    <property type="entry name" value="TPR_8"/>
    <property type="match status" value="1"/>
</dbReference>
<feature type="chain" id="PRO_5032321287" evidence="4">
    <location>
        <begin position="22"/>
        <end position="422"/>
    </location>
</feature>
<feature type="repeat" description="TPR" evidence="3">
    <location>
        <begin position="295"/>
        <end position="328"/>
    </location>
</feature>
<sequence>MKTKILLLAAMTFTLAGFSQKAEIKAADKALKGGDAMAAKSSLESAASLIEAADDKTKGLYYFLRGKTYADLAKKGDATAFSDAATSFNKLIDLEATTGKAKYTDEANQHVASLVADLVNAAVEDNNNNKYKEAGEKLYMGYKLSPKDTSYLYYASSSAVNGGHYEDALKYYDELKEIGYDGGGVKYTALNVASGEREEMDQNQRDLYVKAGTHSDPLDEKIPSKKAEIVKNMALIYSQLGQDDKAMEAYKIARADNPGDVNLILNEANLHYKLGDKDKFKVLMAEAADLAPENADLHYNIGVINMEQGLIEEARASYKKALEIKPDYVNAQLNLSTTYVNEGNGLIDEMNELSTSRKRADLDKYDELKQKKDDLFLVAASVLEDALKVSADNQAILNQLKNIYGALGDNDNFMRIKGLLEE</sequence>
<keyword evidence="1" id="KW-0677">Repeat</keyword>
<evidence type="ECO:0000256" key="3">
    <source>
        <dbReference type="PROSITE-ProRule" id="PRU00339"/>
    </source>
</evidence>
<protein>
    <submittedName>
        <fullName evidence="5">Tetratricopeptide (TPR) repeat protein</fullName>
    </submittedName>
</protein>
<evidence type="ECO:0000256" key="4">
    <source>
        <dbReference type="SAM" id="SignalP"/>
    </source>
</evidence>
<dbReference type="Proteomes" id="UP000590442">
    <property type="component" value="Unassembled WGS sequence"/>
</dbReference>
<dbReference type="EMBL" id="JAATJJ010000001">
    <property type="protein sequence ID" value="NJB70414.1"/>
    <property type="molecule type" value="Genomic_DNA"/>
</dbReference>
<evidence type="ECO:0000313" key="6">
    <source>
        <dbReference type="Proteomes" id="UP000590442"/>
    </source>
</evidence>
<reference evidence="5 6" key="1">
    <citation type="submission" date="2020-03" db="EMBL/GenBank/DDBJ databases">
        <title>Genomic Encyclopedia of Type Strains, Phase IV (KMG-IV): sequencing the most valuable type-strain genomes for metagenomic binning, comparative biology and taxonomic classification.</title>
        <authorList>
            <person name="Goeker M."/>
        </authorList>
    </citation>
    <scope>NUCLEOTIDE SEQUENCE [LARGE SCALE GENOMIC DNA]</scope>
    <source>
        <strain evidence="5 6">DSM 29762</strain>
    </source>
</reference>
<proteinExistence type="predicted"/>
<keyword evidence="2 3" id="KW-0802">TPR repeat</keyword>
<dbReference type="InterPro" id="IPR019734">
    <property type="entry name" value="TPR_rpt"/>
</dbReference>
<evidence type="ECO:0000256" key="1">
    <source>
        <dbReference type="ARBA" id="ARBA00022737"/>
    </source>
</evidence>
<dbReference type="PANTHER" id="PTHR44227:SF3">
    <property type="entry name" value="PROTEIN O-MANNOSYL-TRANSFERASE TMTC4"/>
    <property type="match status" value="1"/>
</dbReference>
<accession>A0A846QZ53</accession>
<dbReference type="Gene3D" id="1.25.40.10">
    <property type="entry name" value="Tetratricopeptide repeat domain"/>
    <property type="match status" value="1"/>
</dbReference>
<keyword evidence="4" id="KW-0732">Signal</keyword>
<dbReference type="Pfam" id="PF00515">
    <property type="entry name" value="TPR_1"/>
    <property type="match status" value="1"/>
</dbReference>
<feature type="repeat" description="TPR" evidence="3">
    <location>
        <begin position="227"/>
        <end position="260"/>
    </location>
</feature>
<dbReference type="PANTHER" id="PTHR44227">
    <property type="match status" value="1"/>
</dbReference>
<dbReference type="RefSeq" id="WP_167961199.1">
    <property type="nucleotide sequence ID" value="NZ_JAATJJ010000001.1"/>
</dbReference>
<evidence type="ECO:0000256" key="2">
    <source>
        <dbReference type="ARBA" id="ARBA00022803"/>
    </source>
</evidence>
<keyword evidence="6" id="KW-1185">Reference proteome</keyword>
<dbReference type="InterPro" id="IPR052346">
    <property type="entry name" value="O-mannosyl-transferase_TMTC"/>
</dbReference>
<comment type="caution">
    <text evidence="5">The sequence shown here is derived from an EMBL/GenBank/DDBJ whole genome shotgun (WGS) entry which is preliminary data.</text>
</comment>
<dbReference type="SMART" id="SM00028">
    <property type="entry name" value="TPR"/>
    <property type="match status" value="3"/>
</dbReference>
<dbReference type="InterPro" id="IPR011990">
    <property type="entry name" value="TPR-like_helical_dom_sf"/>
</dbReference>
<gene>
    <name evidence="5" type="ORF">GGR42_000876</name>
</gene>
<dbReference type="AlphaFoldDB" id="A0A846QZ53"/>
<evidence type="ECO:0000313" key="5">
    <source>
        <dbReference type="EMBL" id="NJB70414.1"/>
    </source>
</evidence>
<dbReference type="PROSITE" id="PS50293">
    <property type="entry name" value="TPR_REGION"/>
    <property type="match status" value="1"/>
</dbReference>
<name>A0A846QZ53_9FLAO</name>